<dbReference type="EMBL" id="WTPW01000424">
    <property type="protein sequence ID" value="KAF0512513.1"/>
    <property type="molecule type" value="Genomic_DNA"/>
</dbReference>
<accession>A0A8H4ELR7</accession>
<evidence type="ECO:0000256" key="1">
    <source>
        <dbReference type="SAM" id="Coils"/>
    </source>
</evidence>
<organism evidence="3 4">
    <name type="scientific">Gigaspora margarita</name>
    <dbReference type="NCBI Taxonomy" id="4874"/>
    <lineage>
        <taxon>Eukaryota</taxon>
        <taxon>Fungi</taxon>
        <taxon>Fungi incertae sedis</taxon>
        <taxon>Mucoromycota</taxon>
        <taxon>Glomeromycotina</taxon>
        <taxon>Glomeromycetes</taxon>
        <taxon>Diversisporales</taxon>
        <taxon>Gigasporaceae</taxon>
        <taxon>Gigaspora</taxon>
    </lineage>
</organism>
<protein>
    <submittedName>
        <fullName evidence="3">Uncharacterized protein</fullName>
    </submittedName>
</protein>
<sequence length="128" mass="14984">MQEVAKEEEITEEDVAEEEEAEREIRDKEEESIVNESQVNWLQSIEAVAKDILESQNSFESDFIQMLGMCIEVQQDFNALCANFNALREEKLEILEYLGRLEEEKESLSCKIELLRRRLGKENLNPNE</sequence>
<comment type="caution">
    <text evidence="3">The sequence shown here is derived from an EMBL/GenBank/DDBJ whole genome shotgun (WGS) entry which is preliminary data.</text>
</comment>
<dbReference type="Proteomes" id="UP000439903">
    <property type="component" value="Unassembled WGS sequence"/>
</dbReference>
<proteinExistence type="predicted"/>
<evidence type="ECO:0000256" key="2">
    <source>
        <dbReference type="SAM" id="MobiDB-lite"/>
    </source>
</evidence>
<feature type="compositionally biased region" description="Acidic residues" evidence="2">
    <location>
        <begin position="9"/>
        <end position="22"/>
    </location>
</feature>
<gene>
    <name evidence="3" type="ORF">F8M41_017983</name>
</gene>
<keyword evidence="1" id="KW-0175">Coiled coil</keyword>
<feature type="region of interest" description="Disordered" evidence="2">
    <location>
        <begin position="1"/>
        <end position="29"/>
    </location>
</feature>
<evidence type="ECO:0000313" key="3">
    <source>
        <dbReference type="EMBL" id="KAF0512513.1"/>
    </source>
</evidence>
<feature type="coiled-coil region" evidence="1">
    <location>
        <begin position="87"/>
        <end position="118"/>
    </location>
</feature>
<reference evidence="3 4" key="1">
    <citation type="journal article" date="2019" name="Environ. Microbiol.">
        <title>At the nexus of three kingdoms: the genome of the mycorrhizal fungus Gigaspora margarita provides insights into plant, endobacterial and fungal interactions.</title>
        <authorList>
            <person name="Venice F."/>
            <person name="Ghignone S."/>
            <person name="Salvioli di Fossalunga A."/>
            <person name="Amselem J."/>
            <person name="Novero M."/>
            <person name="Xianan X."/>
            <person name="Sedzielewska Toro K."/>
            <person name="Morin E."/>
            <person name="Lipzen A."/>
            <person name="Grigoriev I.V."/>
            <person name="Henrissat B."/>
            <person name="Martin F.M."/>
            <person name="Bonfante P."/>
        </authorList>
    </citation>
    <scope>NUCLEOTIDE SEQUENCE [LARGE SCALE GENOMIC DNA]</scope>
    <source>
        <strain evidence="3 4">BEG34</strain>
    </source>
</reference>
<name>A0A8H4ELR7_GIGMA</name>
<evidence type="ECO:0000313" key="4">
    <source>
        <dbReference type="Proteomes" id="UP000439903"/>
    </source>
</evidence>
<keyword evidence="4" id="KW-1185">Reference proteome</keyword>
<dbReference type="AlphaFoldDB" id="A0A8H4ELR7"/>